<sequence length="167" mass="18346">MVNVFPAQANATLTENSFELMRLVYHFVVLEDTKDERRLSLKTFHFLKFVLDFDLTVSVGNINVLIQLLEGVLGLLEVLLVFADSPEGEGWAAMAEMGLGVVLNCAASHNLELCAMATAKLHSLVQTRPQAPLPESCHLLASLDTILTRTIESECHLLQLVNKGSLS</sequence>
<keyword evidence="2" id="KW-1185">Reference proteome</keyword>
<accession>A0ABY6LAN4</accession>
<dbReference type="Pfam" id="PF16057">
    <property type="entry name" value="DUF4800"/>
    <property type="match status" value="1"/>
</dbReference>
<protein>
    <submittedName>
        <fullName evidence="1">NBEAL1</fullName>
    </submittedName>
</protein>
<evidence type="ECO:0000313" key="1">
    <source>
        <dbReference type="EMBL" id="UYV77904.1"/>
    </source>
</evidence>
<evidence type="ECO:0000313" key="2">
    <source>
        <dbReference type="Proteomes" id="UP001235939"/>
    </source>
</evidence>
<reference evidence="1 2" key="1">
    <citation type="submission" date="2022-01" db="EMBL/GenBank/DDBJ databases">
        <title>A chromosomal length assembly of Cordylochernes scorpioides.</title>
        <authorList>
            <person name="Zeh D."/>
            <person name="Zeh J."/>
        </authorList>
    </citation>
    <scope>NUCLEOTIDE SEQUENCE [LARGE SCALE GENOMIC DNA]</scope>
    <source>
        <strain evidence="1">IN4F17</strain>
        <tissue evidence="1">Whole Body</tissue>
    </source>
</reference>
<organism evidence="1 2">
    <name type="scientific">Cordylochernes scorpioides</name>
    <dbReference type="NCBI Taxonomy" id="51811"/>
    <lineage>
        <taxon>Eukaryota</taxon>
        <taxon>Metazoa</taxon>
        <taxon>Ecdysozoa</taxon>
        <taxon>Arthropoda</taxon>
        <taxon>Chelicerata</taxon>
        <taxon>Arachnida</taxon>
        <taxon>Pseudoscorpiones</taxon>
        <taxon>Cheliferoidea</taxon>
        <taxon>Chernetidae</taxon>
        <taxon>Cordylochernes</taxon>
    </lineage>
</organism>
<gene>
    <name evidence="1" type="ORF">LAZ67_15002770</name>
</gene>
<proteinExistence type="predicted"/>
<name>A0ABY6LAN4_9ARAC</name>
<dbReference type="Proteomes" id="UP001235939">
    <property type="component" value="Chromosome 15"/>
</dbReference>
<dbReference type="EMBL" id="CP092877">
    <property type="protein sequence ID" value="UYV77904.1"/>
    <property type="molecule type" value="Genomic_DNA"/>
</dbReference>